<evidence type="ECO:0000259" key="2">
    <source>
        <dbReference type="Pfam" id="PF13635"/>
    </source>
</evidence>
<dbReference type="OrthoDB" id="9801684at2"/>
<dbReference type="Pfam" id="PF13173">
    <property type="entry name" value="AAA_14"/>
    <property type="match status" value="1"/>
</dbReference>
<reference evidence="3 4" key="2">
    <citation type="journal article" date="2011" name="ISME J.">
        <title>RNA-seq reveals cooperative metabolic interactions between two termite-gut spirochete species in co-culture.</title>
        <authorList>
            <person name="Rosenthal A.Z."/>
            <person name="Matson E.G."/>
            <person name="Eldar A."/>
            <person name="Leadbetter J.R."/>
        </authorList>
    </citation>
    <scope>NUCLEOTIDE SEQUENCE [LARGE SCALE GENOMIC DNA]</scope>
    <source>
        <strain evidence="4">ATCC BAA-888 / DSM 13862 / ZAS-9</strain>
    </source>
</reference>
<dbReference type="AlphaFoldDB" id="F5YDN5"/>
<keyword evidence="4" id="KW-1185">Reference proteome</keyword>
<evidence type="ECO:0000313" key="3">
    <source>
        <dbReference type="EMBL" id="AEF80302.1"/>
    </source>
</evidence>
<name>F5YDN5_LEAAZ</name>
<dbReference type="KEGG" id="taz:TREAZ_2730"/>
<organism evidence="3 4">
    <name type="scientific">Leadbettera azotonutricia (strain ATCC BAA-888 / DSM 13862 / ZAS-9)</name>
    <name type="common">Treponema azotonutricium</name>
    <dbReference type="NCBI Taxonomy" id="545695"/>
    <lineage>
        <taxon>Bacteria</taxon>
        <taxon>Pseudomonadati</taxon>
        <taxon>Spirochaetota</taxon>
        <taxon>Spirochaetia</taxon>
        <taxon>Spirochaetales</taxon>
        <taxon>Breznakiellaceae</taxon>
        <taxon>Leadbettera</taxon>
    </lineage>
</organism>
<dbReference type="STRING" id="545695.TREAZ_2730"/>
<gene>
    <name evidence="3" type="ordered locus">TREAZ_2730</name>
</gene>
<reference evidence="4" key="1">
    <citation type="submission" date="2009-12" db="EMBL/GenBank/DDBJ databases">
        <title>Complete sequence of Treponema azotonutricium strain ZAS-9.</title>
        <authorList>
            <person name="Tetu S.G."/>
            <person name="Matson E."/>
            <person name="Ren Q."/>
            <person name="Seshadri R."/>
            <person name="Elbourne L."/>
            <person name="Hassan K.A."/>
            <person name="Durkin A."/>
            <person name="Radune D."/>
            <person name="Mohamoud Y."/>
            <person name="Shay R."/>
            <person name="Jin S."/>
            <person name="Zhang X."/>
            <person name="Lucey K."/>
            <person name="Ballor N.R."/>
            <person name="Ottesen E."/>
            <person name="Rosenthal R."/>
            <person name="Allen A."/>
            <person name="Leadbetter J.R."/>
            <person name="Paulsen I.T."/>
        </authorList>
    </citation>
    <scope>NUCLEOTIDE SEQUENCE [LARGE SCALE GENOMIC DNA]</scope>
    <source>
        <strain evidence="4">ATCC BAA-888 / DSM 13862 / ZAS-9</strain>
    </source>
</reference>
<dbReference type="RefSeq" id="WP_015712804.1">
    <property type="nucleotide sequence ID" value="NC_015577.1"/>
</dbReference>
<dbReference type="PANTHER" id="PTHR33295">
    <property type="entry name" value="ATPASE"/>
    <property type="match status" value="1"/>
</dbReference>
<proteinExistence type="predicted"/>
<dbReference type="PANTHER" id="PTHR33295:SF20">
    <property type="entry name" value="ATPASE"/>
    <property type="match status" value="1"/>
</dbReference>
<dbReference type="SUPFAM" id="SSF52540">
    <property type="entry name" value="P-loop containing nucleoside triphosphate hydrolases"/>
    <property type="match status" value="1"/>
</dbReference>
<dbReference type="HOGENOM" id="CLU_041527_1_1_12"/>
<dbReference type="InterPro" id="IPR027417">
    <property type="entry name" value="P-loop_NTPase"/>
</dbReference>
<evidence type="ECO:0000259" key="1">
    <source>
        <dbReference type="Pfam" id="PF13173"/>
    </source>
</evidence>
<dbReference type="Pfam" id="PF13635">
    <property type="entry name" value="DUF4143"/>
    <property type="match status" value="1"/>
</dbReference>
<sequence>MANKVPLIQRREYLDVLIGFRDKRLIKIVTGIRRCGKSTLFELYQDYLRRHGARGQIIAINFENPDFEELRDWKKLYNHIKKRLIPGKMNYVFLDEIQSVPEYQKAADGLYIKKNVDLYLTGSNAYMLSGEIATLLSGRYIEVQMLPLSFKEFVSASGGNESLPRLYNRYLTESSFPYALELNGDRKRINEYLEGIYNTILNKDVIARKKVADPLMLESVLRFMFFNIGNLTSTTNIANTMKSQGRSISVHTVESYLALLRDSYILYRVGRYDIKGKQYLQSGDKYYTADMGLRYFLLGTKNANLGSMLENIIYLELIRRGKRIYVGKAGVQEIDFITDIPGGGTEYYQVSLSVRSADVLARELEPFGKAKDHNPKYLLTLDDDPEVSHNGIRQLYALDWLLGKV</sequence>
<dbReference type="Proteomes" id="UP000009222">
    <property type="component" value="Chromosome"/>
</dbReference>
<dbReference type="InterPro" id="IPR025420">
    <property type="entry name" value="DUF4143"/>
</dbReference>
<dbReference type="EMBL" id="CP001841">
    <property type="protein sequence ID" value="AEF80302.1"/>
    <property type="molecule type" value="Genomic_DNA"/>
</dbReference>
<accession>F5YDN5</accession>
<dbReference type="InterPro" id="IPR041682">
    <property type="entry name" value="AAA_14"/>
</dbReference>
<dbReference type="eggNOG" id="COG1373">
    <property type="taxonomic scope" value="Bacteria"/>
</dbReference>
<dbReference type="InParanoid" id="F5YDN5"/>
<feature type="domain" description="DUF4143" evidence="2">
    <location>
        <begin position="203"/>
        <end position="344"/>
    </location>
</feature>
<protein>
    <submittedName>
        <fullName evidence="3">ATPase</fullName>
    </submittedName>
</protein>
<feature type="domain" description="AAA" evidence="1">
    <location>
        <begin position="24"/>
        <end position="153"/>
    </location>
</feature>
<evidence type="ECO:0000313" key="4">
    <source>
        <dbReference type="Proteomes" id="UP000009222"/>
    </source>
</evidence>